<dbReference type="SUPFAM" id="SSF46785">
    <property type="entry name" value="Winged helix' DNA-binding domain"/>
    <property type="match status" value="1"/>
</dbReference>
<dbReference type="InterPro" id="IPR051054">
    <property type="entry name" value="SorC_transcr_regulators"/>
</dbReference>
<dbReference type="SUPFAM" id="SSF100950">
    <property type="entry name" value="NagB/RpiA/CoA transferase-like"/>
    <property type="match status" value="1"/>
</dbReference>
<dbReference type="PROSITE" id="PS51063">
    <property type="entry name" value="HTH_CRP_2"/>
    <property type="match status" value="1"/>
</dbReference>
<keyword evidence="4" id="KW-0804">Transcription</keyword>
<sequence length="315" mass="34926">MERNEFKSSRTVKVAKMYYQLEYSQQAIAKELGISRPSVSRLLQEAKKQGIVQIQINDPTEDGQKLTEVIKEKYNLKDCIIVHVPVYHDSVVKEYIGEKAANYVRDMVKSGDVIGTTWGTTLFEVARRIKPKDVFDVKVVQLNGGVSHSQSNTYASDILNYLGKAFATSPHFLPLPAVVDSLYVTQAIARDRHISKVLELGKQANIALFTVGDPNEGSTLVKADYFTKEDLEVLKEKNAVGDICSRFIDRKGNLCNEAINARTIGIELENLRKIESTILVAGGIKKVSGIIGALEGNYANVLITDQFTAKSLIET</sequence>
<feature type="domain" description="HTH crp-type" evidence="5">
    <location>
        <begin position="1"/>
        <end position="60"/>
    </location>
</feature>
<dbReference type="InterPro" id="IPR036390">
    <property type="entry name" value="WH_DNA-bd_sf"/>
</dbReference>
<protein>
    <submittedName>
        <fullName evidence="6">Sugar-binding transcriptional regulator</fullName>
    </submittedName>
</protein>
<dbReference type="Proteomes" id="UP001597040">
    <property type="component" value="Unassembled WGS sequence"/>
</dbReference>
<gene>
    <name evidence="6" type="ORF">ACFQ3N_17330</name>
</gene>
<dbReference type="EMBL" id="JBHTKJ010000061">
    <property type="protein sequence ID" value="MFD1040138.1"/>
    <property type="molecule type" value="Genomic_DNA"/>
</dbReference>
<comment type="caution">
    <text evidence="6">The sequence shown here is derived from an EMBL/GenBank/DDBJ whole genome shotgun (WGS) entry which is preliminary data.</text>
</comment>
<evidence type="ECO:0000256" key="3">
    <source>
        <dbReference type="ARBA" id="ARBA00023125"/>
    </source>
</evidence>
<proteinExistence type="inferred from homology"/>
<name>A0ABW3LQP8_9BACI</name>
<dbReference type="InterPro" id="IPR037171">
    <property type="entry name" value="NagB/RpiA_transferase-like"/>
</dbReference>
<keyword evidence="3" id="KW-0238">DNA-binding</keyword>
<dbReference type="InterPro" id="IPR012318">
    <property type="entry name" value="HTH_CRP"/>
</dbReference>
<dbReference type="Gene3D" id="1.10.10.60">
    <property type="entry name" value="Homeodomain-like"/>
    <property type="match status" value="1"/>
</dbReference>
<accession>A0ABW3LQP8</accession>
<dbReference type="InterPro" id="IPR007324">
    <property type="entry name" value="Sugar-bd_dom_put"/>
</dbReference>
<organism evidence="6 7">
    <name type="scientific">Virgibacillus byunsanensis</name>
    <dbReference type="NCBI Taxonomy" id="570945"/>
    <lineage>
        <taxon>Bacteria</taxon>
        <taxon>Bacillati</taxon>
        <taxon>Bacillota</taxon>
        <taxon>Bacilli</taxon>
        <taxon>Bacillales</taxon>
        <taxon>Bacillaceae</taxon>
        <taxon>Virgibacillus</taxon>
    </lineage>
</organism>
<keyword evidence="2" id="KW-0805">Transcription regulation</keyword>
<comment type="similarity">
    <text evidence="1">Belongs to the SorC transcriptional regulatory family.</text>
</comment>
<dbReference type="Gene3D" id="3.40.50.1360">
    <property type="match status" value="1"/>
</dbReference>
<evidence type="ECO:0000259" key="5">
    <source>
        <dbReference type="PROSITE" id="PS51063"/>
    </source>
</evidence>
<evidence type="ECO:0000256" key="4">
    <source>
        <dbReference type="ARBA" id="ARBA00023163"/>
    </source>
</evidence>
<evidence type="ECO:0000256" key="2">
    <source>
        <dbReference type="ARBA" id="ARBA00023015"/>
    </source>
</evidence>
<dbReference type="RefSeq" id="WP_390363938.1">
    <property type="nucleotide sequence ID" value="NZ_JBHTKJ010000061.1"/>
</dbReference>
<evidence type="ECO:0000313" key="7">
    <source>
        <dbReference type="Proteomes" id="UP001597040"/>
    </source>
</evidence>
<dbReference type="PANTHER" id="PTHR34294">
    <property type="entry name" value="TRANSCRIPTIONAL REGULATOR-RELATED"/>
    <property type="match status" value="1"/>
</dbReference>
<dbReference type="Pfam" id="PF13545">
    <property type="entry name" value="HTH_Crp_2"/>
    <property type="match status" value="1"/>
</dbReference>
<reference evidence="7" key="1">
    <citation type="journal article" date="2019" name="Int. J. Syst. Evol. Microbiol.">
        <title>The Global Catalogue of Microorganisms (GCM) 10K type strain sequencing project: providing services to taxonomists for standard genome sequencing and annotation.</title>
        <authorList>
            <consortium name="The Broad Institute Genomics Platform"/>
            <consortium name="The Broad Institute Genome Sequencing Center for Infectious Disease"/>
            <person name="Wu L."/>
            <person name="Ma J."/>
        </authorList>
    </citation>
    <scope>NUCLEOTIDE SEQUENCE [LARGE SCALE GENOMIC DNA]</scope>
    <source>
        <strain evidence="7">CCUG 56754</strain>
    </source>
</reference>
<evidence type="ECO:0000256" key="1">
    <source>
        <dbReference type="ARBA" id="ARBA00010466"/>
    </source>
</evidence>
<keyword evidence="7" id="KW-1185">Reference proteome</keyword>
<dbReference type="PANTHER" id="PTHR34294:SF1">
    <property type="entry name" value="TRANSCRIPTIONAL REGULATOR LSRR"/>
    <property type="match status" value="1"/>
</dbReference>
<evidence type="ECO:0000313" key="6">
    <source>
        <dbReference type="EMBL" id="MFD1040138.1"/>
    </source>
</evidence>
<dbReference type="Pfam" id="PF04198">
    <property type="entry name" value="Sugar-bind"/>
    <property type="match status" value="1"/>
</dbReference>